<evidence type="ECO:0008006" key="7">
    <source>
        <dbReference type="Google" id="ProtNLM"/>
    </source>
</evidence>
<protein>
    <recommendedName>
        <fullName evidence="7">DUF5105 domain-containing protein</fullName>
    </recommendedName>
</protein>
<dbReference type="Proteomes" id="UP000092578">
    <property type="component" value="Unassembled WGS sequence"/>
</dbReference>
<dbReference type="Pfam" id="PF17118">
    <property type="entry name" value="DUF5105"/>
    <property type="match status" value="1"/>
</dbReference>
<gene>
    <name evidence="5" type="ORF">A8F95_17405</name>
</gene>
<evidence type="ECO:0000313" key="6">
    <source>
        <dbReference type="Proteomes" id="UP000092578"/>
    </source>
</evidence>
<organism evidence="5 6">
    <name type="scientific">Pseudobacillus wudalianchiensis</name>
    <dbReference type="NCBI Taxonomy" id="1743143"/>
    <lineage>
        <taxon>Bacteria</taxon>
        <taxon>Bacillati</taxon>
        <taxon>Bacillota</taxon>
        <taxon>Bacilli</taxon>
        <taxon>Bacillales</taxon>
        <taxon>Bacillaceae</taxon>
        <taxon>Pseudobacillus</taxon>
    </lineage>
</organism>
<dbReference type="PROSITE" id="PS51257">
    <property type="entry name" value="PROKAR_LIPOPROTEIN"/>
    <property type="match status" value="1"/>
</dbReference>
<evidence type="ECO:0000259" key="3">
    <source>
        <dbReference type="Pfam" id="PF11611"/>
    </source>
</evidence>
<sequence length="353" mass="38908">MNKKIGVLALMLSMMLGLAACGESDAKETSGESGKNKVAEVSIEKAEYILAGDDGESEDGEAGLLAVDLKVKNDSKSTINVSPYDGVYLYDGDEQLSPEKSVYTRGIDLKDGGSSDIGAGKVKTLPFYFNVEKDKKYEIGVTPSLSEPGEKADEILLVLDTKKYAESFEEIQDPAKALTAYIDVIYFGKENSDYEKLVTADKEAVQQTAKGEFKKELDISLPDMVTDADIEKYYSSYKSVLGEKAEIEAKTMAKAGDKAVVKLDYSTVSTDNLYDKLYSFQKEYRENTGGYDTEKEKQYALSKFDTVVQSLEVVKSQNGAEISMIKKDGKWTVNNADHYSDYLVQAFAEGRAY</sequence>
<dbReference type="Gene3D" id="2.60.40.1240">
    <property type="match status" value="1"/>
</dbReference>
<feature type="chain" id="PRO_5039492761" description="DUF5105 domain-containing protein" evidence="2">
    <location>
        <begin position="20"/>
        <end position="353"/>
    </location>
</feature>
<dbReference type="InterPro" id="IPR031343">
    <property type="entry name" value="DUF5105"/>
</dbReference>
<evidence type="ECO:0000256" key="2">
    <source>
        <dbReference type="SAM" id="SignalP"/>
    </source>
</evidence>
<name>A0A1B9AAL0_9BACI</name>
<dbReference type="InterPro" id="IPR029050">
    <property type="entry name" value="Immunoprotect_excell_Ig-like"/>
</dbReference>
<dbReference type="InterPro" id="IPR029051">
    <property type="entry name" value="DUF4352"/>
</dbReference>
<evidence type="ECO:0000313" key="5">
    <source>
        <dbReference type="EMBL" id="OCA80883.1"/>
    </source>
</evidence>
<dbReference type="AlphaFoldDB" id="A0A1B9AAL0"/>
<feature type="domain" description="DUF4352" evidence="3">
    <location>
        <begin position="31"/>
        <end position="145"/>
    </location>
</feature>
<evidence type="ECO:0000256" key="1">
    <source>
        <dbReference type="ARBA" id="ARBA00022729"/>
    </source>
</evidence>
<proteinExistence type="predicted"/>
<feature type="domain" description="DUF5105" evidence="4">
    <location>
        <begin position="165"/>
        <end position="347"/>
    </location>
</feature>
<accession>A0A1B9AAL0</accession>
<comment type="caution">
    <text evidence="5">The sequence shown here is derived from an EMBL/GenBank/DDBJ whole genome shotgun (WGS) entry which is preliminary data.</text>
</comment>
<evidence type="ECO:0000259" key="4">
    <source>
        <dbReference type="Pfam" id="PF17118"/>
    </source>
</evidence>
<dbReference type="Pfam" id="PF11611">
    <property type="entry name" value="DUF4352"/>
    <property type="match status" value="1"/>
</dbReference>
<keyword evidence="1 2" id="KW-0732">Signal</keyword>
<keyword evidence="6" id="KW-1185">Reference proteome</keyword>
<dbReference type="EMBL" id="MAYT01000032">
    <property type="protein sequence ID" value="OCA80883.1"/>
    <property type="molecule type" value="Genomic_DNA"/>
</dbReference>
<feature type="signal peptide" evidence="2">
    <location>
        <begin position="1"/>
        <end position="19"/>
    </location>
</feature>
<reference evidence="6" key="1">
    <citation type="submission" date="2016-05" db="EMBL/GenBank/DDBJ databases">
        <authorList>
            <person name="Liu B."/>
            <person name="Wang J."/>
            <person name="Zhu Y."/>
            <person name="Liu G."/>
            <person name="Chen Q."/>
            <person name="Chen Z."/>
            <person name="Lan J."/>
            <person name="Che J."/>
            <person name="Ge C."/>
            <person name="Shi H."/>
            <person name="Pan Z."/>
            <person name="Liu X."/>
        </authorList>
    </citation>
    <scope>NUCLEOTIDE SEQUENCE [LARGE SCALE GENOMIC DNA]</scope>
    <source>
        <strain evidence="6">FJAT-27215</strain>
    </source>
</reference>